<proteinExistence type="predicted"/>
<organism evidence="1 2">
    <name type="scientific">Cellulomonas xiejunii</name>
    <dbReference type="NCBI Taxonomy" id="2968083"/>
    <lineage>
        <taxon>Bacteria</taxon>
        <taxon>Bacillati</taxon>
        <taxon>Actinomycetota</taxon>
        <taxon>Actinomycetes</taxon>
        <taxon>Micrococcales</taxon>
        <taxon>Cellulomonadaceae</taxon>
        <taxon>Cellulomonas</taxon>
    </lineage>
</organism>
<dbReference type="EMBL" id="CP101987">
    <property type="protein sequence ID" value="UUI71095.1"/>
    <property type="molecule type" value="Genomic_DNA"/>
</dbReference>
<protein>
    <submittedName>
        <fullName evidence="1">Uncharacterized protein</fullName>
    </submittedName>
</protein>
<dbReference type="RefSeq" id="WP_227576432.1">
    <property type="nucleotide sequence ID" value="NZ_CP101987.1"/>
</dbReference>
<evidence type="ECO:0000313" key="2">
    <source>
        <dbReference type="Proteomes" id="UP001316384"/>
    </source>
</evidence>
<reference evidence="1 2" key="1">
    <citation type="submission" date="2022-07" db="EMBL/GenBank/DDBJ databases">
        <title>Novel species in genus cellulomonas.</title>
        <authorList>
            <person name="Ye L."/>
        </authorList>
    </citation>
    <scope>NUCLEOTIDE SEQUENCE [LARGE SCALE GENOMIC DNA]</scope>
    <source>
        <strain evidence="2">zg-B89</strain>
    </source>
</reference>
<keyword evidence="2" id="KW-1185">Reference proteome</keyword>
<accession>A0ABY5KPT7</accession>
<evidence type="ECO:0000313" key="1">
    <source>
        <dbReference type="EMBL" id="UUI71095.1"/>
    </source>
</evidence>
<gene>
    <name evidence="1" type="ORF">NP048_15040</name>
</gene>
<dbReference type="Proteomes" id="UP001316384">
    <property type="component" value="Chromosome"/>
</dbReference>
<sequence>MSASVAGRQLKLVPWDKLESGDGPDAATVARDLELLLFAAADVDDGAYERLENMIESQGYLFECAPAAVSVIVAAATEGSIQHAALAPSLDVLGRIVGPCASPPSPEPKQNQLREACRAEAMKGYWALIRIAMERDRYRAWAVAESVLAVLDEEHSRAILNEE</sequence>
<name>A0ABY5KPT7_9CELL</name>